<protein>
    <submittedName>
        <fullName evidence="4">Transcriptional regulator</fullName>
    </submittedName>
</protein>
<dbReference type="Gene3D" id="2.60.120.10">
    <property type="entry name" value="Jelly Rolls"/>
    <property type="match status" value="1"/>
</dbReference>
<evidence type="ECO:0000256" key="1">
    <source>
        <dbReference type="ARBA" id="ARBA00023015"/>
    </source>
</evidence>
<dbReference type="KEGG" id="doe:DENOEST_1557"/>
<dbReference type="AlphaFoldDB" id="A0A6S6Y0M1"/>
<dbReference type="InterPro" id="IPR000595">
    <property type="entry name" value="cNMP-bd_dom"/>
</dbReference>
<dbReference type="SUPFAM" id="SSF46785">
    <property type="entry name" value="Winged helix' DNA-binding domain"/>
    <property type="match status" value="1"/>
</dbReference>
<dbReference type="Pfam" id="PF13545">
    <property type="entry name" value="HTH_Crp_2"/>
    <property type="match status" value="1"/>
</dbReference>
<keyword evidence="1" id="KW-0805">Transcription regulation</keyword>
<dbReference type="GO" id="GO:0003677">
    <property type="term" value="F:DNA binding"/>
    <property type="evidence" value="ECO:0007669"/>
    <property type="project" value="UniProtKB-KW"/>
</dbReference>
<keyword evidence="5" id="KW-1185">Reference proteome</keyword>
<keyword evidence="2" id="KW-0238">DNA-binding</keyword>
<dbReference type="EMBL" id="LR778301">
    <property type="protein sequence ID" value="CAB1368722.1"/>
    <property type="molecule type" value="Genomic_DNA"/>
</dbReference>
<dbReference type="InterPro" id="IPR036390">
    <property type="entry name" value="WH_DNA-bd_sf"/>
</dbReference>
<dbReference type="InterPro" id="IPR014710">
    <property type="entry name" value="RmlC-like_jellyroll"/>
</dbReference>
<dbReference type="InterPro" id="IPR012318">
    <property type="entry name" value="HTH_CRP"/>
</dbReference>
<dbReference type="Proteomes" id="UP000515733">
    <property type="component" value="Chromosome"/>
</dbReference>
<dbReference type="PANTHER" id="PTHR24567">
    <property type="entry name" value="CRP FAMILY TRANSCRIPTIONAL REGULATORY PROTEIN"/>
    <property type="match status" value="1"/>
</dbReference>
<dbReference type="OrthoDB" id="9776746at2"/>
<evidence type="ECO:0000313" key="5">
    <source>
        <dbReference type="Proteomes" id="UP000515733"/>
    </source>
</evidence>
<gene>
    <name evidence="4" type="ORF">DENOEST_1557</name>
</gene>
<dbReference type="Gene3D" id="1.10.10.10">
    <property type="entry name" value="Winged helix-like DNA-binding domain superfamily/Winged helix DNA-binding domain"/>
    <property type="match status" value="1"/>
</dbReference>
<proteinExistence type="predicted"/>
<name>A0A6S6Y0M1_9PROT</name>
<dbReference type="Pfam" id="PF00027">
    <property type="entry name" value="cNMP_binding"/>
    <property type="match status" value="1"/>
</dbReference>
<organism evidence="4 5">
    <name type="scientific">Denitratisoma oestradiolicum</name>
    <dbReference type="NCBI Taxonomy" id="311182"/>
    <lineage>
        <taxon>Bacteria</taxon>
        <taxon>Pseudomonadati</taxon>
        <taxon>Pseudomonadota</taxon>
        <taxon>Betaproteobacteria</taxon>
        <taxon>Nitrosomonadales</taxon>
        <taxon>Sterolibacteriaceae</taxon>
        <taxon>Denitratisoma</taxon>
    </lineage>
</organism>
<keyword evidence="3" id="KW-0804">Transcription</keyword>
<dbReference type="SUPFAM" id="SSF51206">
    <property type="entry name" value="cAMP-binding domain-like"/>
    <property type="match status" value="1"/>
</dbReference>
<dbReference type="SMART" id="SM00419">
    <property type="entry name" value="HTH_CRP"/>
    <property type="match status" value="1"/>
</dbReference>
<sequence length="220" mass="24141">MTTPAHDTIASLYPVFAELPEPLRQSCLTAAQELSVPAGTTLFDAGQPCPGFPLVLAGSVRVVKSAANGRELPLYRIFPGESCIISSGCLLGHQPYTARGVSEGETRLLLLPAVLFEQLMAVPAFRAFVFDLFAERMADLMTLVEEVAFRKLDQRLADLLLGHGRVLYRTHQQLADELGSVREMVSRLLKGFAEQGLVRLGREQIEILDPEGLRRISGPR</sequence>
<dbReference type="CDD" id="cd00038">
    <property type="entry name" value="CAP_ED"/>
    <property type="match status" value="1"/>
</dbReference>
<dbReference type="PROSITE" id="PS50042">
    <property type="entry name" value="CNMP_BINDING_3"/>
    <property type="match status" value="1"/>
</dbReference>
<accession>A0A6S6Y0M1</accession>
<dbReference type="InterPro" id="IPR018490">
    <property type="entry name" value="cNMP-bd_dom_sf"/>
</dbReference>
<dbReference type="RefSeq" id="WP_145769812.1">
    <property type="nucleotide sequence ID" value="NZ_LR778301.1"/>
</dbReference>
<dbReference type="InterPro" id="IPR036388">
    <property type="entry name" value="WH-like_DNA-bd_sf"/>
</dbReference>
<dbReference type="PROSITE" id="PS51063">
    <property type="entry name" value="HTH_CRP_2"/>
    <property type="match status" value="1"/>
</dbReference>
<evidence type="ECO:0000256" key="2">
    <source>
        <dbReference type="ARBA" id="ARBA00023125"/>
    </source>
</evidence>
<dbReference type="GO" id="GO:0005829">
    <property type="term" value="C:cytosol"/>
    <property type="evidence" value="ECO:0007669"/>
    <property type="project" value="TreeGrafter"/>
</dbReference>
<evidence type="ECO:0000256" key="3">
    <source>
        <dbReference type="ARBA" id="ARBA00023163"/>
    </source>
</evidence>
<dbReference type="InterPro" id="IPR050397">
    <property type="entry name" value="Env_Response_Regulators"/>
</dbReference>
<dbReference type="PANTHER" id="PTHR24567:SF74">
    <property type="entry name" value="HTH-TYPE TRANSCRIPTIONAL REGULATOR ARCR"/>
    <property type="match status" value="1"/>
</dbReference>
<evidence type="ECO:0000313" key="4">
    <source>
        <dbReference type="EMBL" id="CAB1368722.1"/>
    </source>
</evidence>
<dbReference type="GO" id="GO:0003700">
    <property type="term" value="F:DNA-binding transcription factor activity"/>
    <property type="evidence" value="ECO:0007669"/>
    <property type="project" value="TreeGrafter"/>
</dbReference>
<reference evidence="4 5" key="1">
    <citation type="submission" date="2020-03" db="EMBL/GenBank/DDBJ databases">
        <authorList>
            <consortium name="Genoscope - CEA"/>
            <person name="William W."/>
        </authorList>
    </citation>
    <scope>NUCLEOTIDE SEQUENCE [LARGE SCALE GENOMIC DNA]</scope>
    <source>
        <strain evidence="5">DSM 16959</strain>
    </source>
</reference>